<dbReference type="Gene3D" id="3.90.1200.10">
    <property type="match status" value="1"/>
</dbReference>
<dbReference type="CDD" id="cd05154">
    <property type="entry name" value="ACAD10_11_N-like"/>
    <property type="match status" value="1"/>
</dbReference>
<accession>A0A137P6Q6</accession>
<dbReference type="PANTHER" id="PTHR47829">
    <property type="entry name" value="HYDROLASE, PUTATIVE (AFU_ORTHOLOGUE AFUA_1G12880)-RELATED"/>
    <property type="match status" value="1"/>
</dbReference>
<organism evidence="2 3">
    <name type="scientific">Conidiobolus coronatus (strain ATCC 28846 / CBS 209.66 / NRRL 28638)</name>
    <name type="common">Delacroixia coronata</name>
    <dbReference type="NCBI Taxonomy" id="796925"/>
    <lineage>
        <taxon>Eukaryota</taxon>
        <taxon>Fungi</taxon>
        <taxon>Fungi incertae sedis</taxon>
        <taxon>Zoopagomycota</taxon>
        <taxon>Entomophthoromycotina</taxon>
        <taxon>Entomophthoromycetes</taxon>
        <taxon>Entomophthorales</taxon>
        <taxon>Ancylistaceae</taxon>
        <taxon>Conidiobolus</taxon>
    </lineage>
</organism>
<dbReference type="InterPro" id="IPR052898">
    <property type="entry name" value="ACAD10-like"/>
</dbReference>
<dbReference type="InterPro" id="IPR008271">
    <property type="entry name" value="Ser/Thr_kinase_AS"/>
</dbReference>
<evidence type="ECO:0000313" key="2">
    <source>
        <dbReference type="EMBL" id="KXN70686.1"/>
    </source>
</evidence>
<dbReference type="OrthoDB" id="191037at2759"/>
<keyword evidence="3" id="KW-1185">Reference proteome</keyword>
<dbReference type="Gene3D" id="3.30.200.20">
    <property type="entry name" value="Phosphorylase Kinase, domain 1"/>
    <property type="match status" value="1"/>
</dbReference>
<sequence>MNRGDSNDPNGQATSKIRNEINEESLKKYLSQNLKNIDLPITLSQFNLGQSNPTYLITTSKGDKLVLRKKPPGELISKKAHAVEREFKVLKALQEGSKVPVPKVYHLCENEEILGTPFYVMEFLKGRVLADNNLPNIPLNQRPSYWFEAVRALSELHLTKFENIGLKDYGPNGNFYNRQFKVLSKISQFQSEVFDQNGNQPVPKLPRLEDLPKIWSKFNLKDEVSVMHGDYKLDNIIFHVEECKVIGILDWELSTIGHPLYDLSTLLLWFYVPADKGGLDVKNSGLPPNFVDELIKYYCKLTNRPYPIQNWKACLGFSVFKYAVIFQGIAARVALGQASSANAKLVAENTVPMGELALKFFEQAELELNKSKNKL</sequence>
<dbReference type="EMBL" id="KQ964496">
    <property type="protein sequence ID" value="KXN70686.1"/>
    <property type="molecule type" value="Genomic_DNA"/>
</dbReference>
<dbReference type="AlphaFoldDB" id="A0A137P6Q6"/>
<dbReference type="Pfam" id="PF01636">
    <property type="entry name" value="APH"/>
    <property type="match status" value="1"/>
</dbReference>
<dbReference type="Proteomes" id="UP000070444">
    <property type="component" value="Unassembled WGS sequence"/>
</dbReference>
<gene>
    <name evidence="2" type="ORF">CONCODRAFT_49468</name>
</gene>
<evidence type="ECO:0000259" key="1">
    <source>
        <dbReference type="Pfam" id="PF01636"/>
    </source>
</evidence>
<dbReference type="InterPro" id="IPR002575">
    <property type="entry name" value="Aminoglycoside_PTrfase"/>
</dbReference>
<dbReference type="STRING" id="796925.A0A137P6Q6"/>
<evidence type="ECO:0000313" key="3">
    <source>
        <dbReference type="Proteomes" id="UP000070444"/>
    </source>
</evidence>
<dbReference type="InterPro" id="IPR041726">
    <property type="entry name" value="ACAD10_11_N"/>
</dbReference>
<dbReference type="PANTHER" id="PTHR47829:SF1">
    <property type="entry name" value="HAD FAMILY PHOSPHATASE"/>
    <property type="match status" value="1"/>
</dbReference>
<feature type="domain" description="Aminoglycoside phosphotransferase" evidence="1">
    <location>
        <begin position="43"/>
        <end position="299"/>
    </location>
</feature>
<dbReference type="PROSITE" id="PS00108">
    <property type="entry name" value="PROTEIN_KINASE_ST"/>
    <property type="match status" value="1"/>
</dbReference>
<protein>
    <submittedName>
        <fullName evidence="2">APH-domain-containing protein</fullName>
    </submittedName>
</protein>
<dbReference type="GO" id="GO:0004672">
    <property type="term" value="F:protein kinase activity"/>
    <property type="evidence" value="ECO:0007669"/>
    <property type="project" value="InterPro"/>
</dbReference>
<reference evidence="2 3" key="1">
    <citation type="journal article" date="2015" name="Genome Biol. Evol.">
        <title>Phylogenomic analyses indicate that early fungi evolved digesting cell walls of algal ancestors of land plants.</title>
        <authorList>
            <person name="Chang Y."/>
            <person name="Wang S."/>
            <person name="Sekimoto S."/>
            <person name="Aerts A.L."/>
            <person name="Choi C."/>
            <person name="Clum A."/>
            <person name="LaButti K.M."/>
            <person name="Lindquist E.A."/>
            <person name="Yee Ngan C."/>
            <person name="Ohm R.A."/>
            <person name="Salamov A.A."/>
            <person name="Grigoriev I.V."/>
            <person name="Spatafora J.W."/>
            <person name="Berbee M.L."/>
        </authorList>
    </citation>
    <scope>NUCLEOTIDE SEQUENCE [LARGE SCALE GENOMIC DNA]</scope>
    <source>
        <strain evidence="2 3">NRRL 28638</strain>
    </source>
</reference>
<dbReference type="InterPro" id="IPR011009">
    <property type="entry name" value="Kinase-like_dom_sf"/>
</dbReference>
<dbReference type="SUPFAM" id="SSF56112">
    <property type="entry name" value="Protein kinase-like (PK-like)"/>
    <property type="match status" value="1"/>
</dbReference>
<dbReference type="OMA" id="RAFYVME"/>
<name>A0A137P6Q6_CONC2</name>
<proteinExistence type="predicted"/>